<proteinExistence type="predicted"/>
<dbReference type="Pfam" id="PF04134">
    <property type="entry name" value="DCC1-like"/>
    <property type="match status" value="1"/>
</dbReference>
<keyword evidence="2" id="KW-1185">Reference proteome</keyword>
<reference evidence="1" key="2">
    <citation type="submission" date="2014-03" db="EMBL/GenBank/DDBJ databases">
        <authorList>
            <person name="Urmite Genomes"/>
        </authorList>
    </citation>
    <scope>NUCLEOTIDE SEQUENCE</scope>
    <source>
        <strain evidence="1">S1</strain>
    </source>
</reference>
<dbReference type="eggNOG" id="COG3011">
    <property type="taxonomic scope" value="Bacteria"/>
</dbReference>
<dbReference type="AlphaFoldDB" id="W9AEK6"/>
<reference evidence="1" key="1">
    <citation type="submission" date="2014-03" db="EMBL/GenBank/DDBJ databases">
        <title>Draft genome sequencing of Oceanobacillus picturae strain S1 isolated from human gut.</title>
        <authorList>
            <person name="Croce O."/>
            <person name="Lagier J.C."/>
            <person name="Raoult D."/>
        </authorList>
    </citation>
    <scope>NUCLEOTIDE SEQUENCE [LARGE SCALE GENOMIC DNA]</scope>
    <source>
        <strain evidence="1">S1</strain>
    </source>
</reference>
<gene>
    <name evidence="1" type="ORF">BN988_02697</name>
</gene>
<dbReference type="EMBL" id="CCAX010000002">
    <property type="protein sequence ID" value="CDO04149.1"/>
    <property type="molecule type" value="Genomic_DNA"/>
</dbReference>
<dbReference type="Proteomes" id="UP000028863">
    <property type="component" value="Unassembled WGS sequence"/>
</dbReference>
<dbReference type="InterPro" id="IPR007263">
    <property type="entry name" value="DCC1-like"/>
</dbReference>
<evidence type="ECO:0008006" key="3">
    <source>
        <dbReference type="Google" id="ProtNLM"/>
    </source>
</evidence>
<dbReference type="InterPro" id="IPR044691">
    <property type="entry name" value="DCC1_Trx"/>
</dbReference>
<dbReference type="PANTHER" id="PTHR34290">
    <property type="entry name" value="SI:CH73-390P7.2"/>
    <property type="match status" value="1"/>
</dbReference>
<evidence type="ECO:0000313" key="1">
    <source>
        <dbReference type="EMBL" id="CDO04149.1"/>
    </source>
</evidence>
<protein>
    <recommendedName>
        <fullName evidence="3">DUF393 domain-containing protein</fullName>
    </recommendedName>
</protein>
<dbReference type="PANTHER" id="PTHR34290:SF2">
    <property type="entry name" value="OS04G0668800 PROTEIN"/>
    <property type="match status" value="1"/>
</dbReference>
<dbReference type="GO" id="GO:0015035">
    <property type="term" value="F:protein-disulfide reductase activity"/>
    <property type="evidence" value="ECO:0007669"/>
    <property type="project" value="InterPro"/>
</dbReference>
<accession>W9AEK6</accession>
<comment type="caution">
    <text evidence="1">The sequence shown here is derived from an EMBL/GenBank/DDBJ whole genome shotgun (WGS) entry which is preliminary data.</text>
</comment>
<name>W9AEK6_9BACI</name>
<organism evidence="1 2">
    <name type="scientific">Oceanobacillus picturae</name>
    <dbReference type="NCBI Taxonomy" id="171693"/>
    <lineage>
        <taxon>Bacteria</taxon>
        <taxon>Bacillati</taxon>
        <taxon>Bacillota</taxon>
        <taxon>Bacilli</taxon>
        <taxon>Bacillales</taxon>
        <taxon>Bacillaceae</taxon>
        <taxon>Oceanobacillus</taxon>
    </lineage>
</organism>
<evidence type="ECO:0000313" key="2">
    <source>
        <dbReference type="Proteomes" id="UP000028863"/>
    </source>
</evidence>
<dbReference type="STRING" id="171693.BN988_02697"/>
<sequence>MKLGIFNNLCTKIKTRKNILNRREKQRLNKHVVFFDAECPLCRTVKAVLKRLDWNDTIFWYPVQEVSESIKERVNNYKNMYDEIYMYTKDKRVLTGFNSVRKILSLLPATTPFALLLYLPFVQIIGDPAYRFISTRRYKWFGRVPYNKQSE</sequence>